<accession>A0A8H6R2A1</accession>
<dbReference type="Proteomes" id="UP000654922">
    <property type="component" value="Unassembled WGS sequence"/>
</dbReference>
<feature type="compositionally biased region" description="Basic and acidic residues" evidence="1">
    <location>
        <begin position="41"/>
        <end position="50"/>
    </location>
</feature>
<sequence length="495" mass="52612">MSGPSHVDVPFTEPSSGHLTCPNDGLSAAGENNHSVSESAKVPDKAHDVAKQTSNPPPAPTPQSPLARSEPGAPGSDHDPFHVSRGQLPEMGTFPGGSTARSQPSLSSQGNNLARGLSSHNLSSGQEYDVASISGTQRSPQLARSHKRTATGEIKPSNTLVAPPSPGTISTERHPAESIGWRSRGSKIAALSVHLRTRLSYAAAQIEKSRQSLDAQAKLPLNLLQESSTTTPPVFVKSPPYADGADGSRLQDKDSRDGSPVSAPDMPIHSNLLPPNTRLSPAARSDDLSSVSPSKKSPVSPFSSKRMSATPRLAPPADIVPSGSSGSRRRRPNPNQALEHSRYVSSLDDRQRPPQHGTTDGSQKILVPGTPPLQSLSQPTSTPYNGLSRQSTHSQNASMEQDAIETLLFMSSPGNSAYHPSSQRQQSTSHISQTSLSTESSTGGSQTQNPQTAGEDHRRAGQARYLEAQAGDEIDRMLDQMEDSDSDNETKTRYR</sequence>
<keyword evidence="4" id="KW-1185">Reference proteome</keyword>
<feature type="compositionally biased region" description="Polar residues" evidence="1">
    <location>
        <begin position="412"/>
        <end position="431"/>
    </location>
</feature>
<evidence type="ECO:0000313" key="4">
    <source>
        <dbReference type="Proteomes" id="UP000641853"/>
    </source>
</evidence>
<dbReference type="EMBL" id="JACBAE010001201">
    <property type="protein sequence ID" value="KAF7170835.1"/>
    <property type="molecule type" value="Genomic_DNA"/>
</dbReference>
<feature type="compositionally biased region" description="Basic and acidic residues" evidence="1">
    <location>
        <begin position="339"/>
        <end position="352"/>
    </location>
</feature>
<feature type="compositionally biased region" description="Polar residues" evidence="1">
    <location>
        <begin position="99"/>
        <end position="126"/>
    </location>
</feature>
<name>A0A8H6R2A1_9EURO</name>
<evidence type="ECO:0000256" key="1">
    <source>
        <dbReference type="SAM" id="MobiDB-lite"/>
    </source>
</evidence>
<feature type="region of interest" description="Disordered" evidence="1">
    <location>
        <begin position="224"/>
        <end position="495"/>
    </location>
</feature>
<feature type="compositionally biased region" description="Polar residues" evidence="1">
    <location>
        <begin position="372"/>
        <end position="399"/>
    </location>
</feature>
<dbReference type="AlphaFoldDB" id="A0A8H6R2A1"/>
<comment type="caution">
    <text evidence="3">The sequence shown here is derived from an EMBL/GenBank/DDBJ whole genome shotgun (WGS) entry which is preliminary data.</text>
</comment>
<proteinExistence type="predicted"/>
<organism evidence="3 4">
    <name type="scientific">Aspergillus felis</name>
    <dbReference type="NCBI Taxonomy" id="1287682"/>
    <lineage>
        <taxon>Eukaryota</taxon>
        <taxon>Fungi</taxon>
        <taxon>Dikarya</taxon>
        <taxon>Ascomycota</taxon>
        <taxon>Pezizomycotina</taxon>
        <taxon>Eurotiomycetes</taxon>
        <taxon>Eurotiomycetidae</taxon>
        <taxon>Eurotiales</taxon>
        <taxon>Aspergillaceae</taxon>
        <taxon>Aspergillus</taxon>
        <taxon>Aspergillus subgen. Fumigati</taxon>
    </lineage>
</organism>
<feature type="compositionally biased region" description="Polar residues" evidence="1">
    <location>
        <begin position="133"/>
        <end position="142"/>
    </location>
</feature>
<feature type="region of interest" description="Disordered" evidence="1">
    <location>
        <begin position="1"/>
        <end position="183"/>
    </location>
</feature>
<evidence type="ECO:0000313" key="2">
    <source>
        <dbReference type="EMBL" id="KAF7170835.1"/>
    </source>
</evidence>
<reference evidence="3" key="1">
    <citation type="submission" date="2020-06" db="EMBL/GenBank/DDBJ databases">
        <title>Draft genome sequences of strains closely related to Aspergillus parafelis and Aspergillus hiratsukae.</title>
        <authorList>
            <person name="Dos Santos R.A.C."/>
            <person name="Rivero-Menendez O."/>
            <person name="Steenwyk J.L."/>
            <person name="Mead M.E."/>
            <person name="Goldman G.H."/>
            <person name="Alastruey-Izquierdo A."/>
            <person name="Rokas A."/>
        </authorList>
    </citation>
    <scope>NUCLEOTIDE SEQUENCE</scope>
    <source>
        <strain evidence="2">CNM-CM5623</strain>
        <strain evidence="3">CNM-CM7691</strain>
    </source>
</reference>
<feature type="compositionally biased region" description="Low complexity" evidence="1">
    <location>
        <begin position="289"/>
        <end position="305"/>
    </location>
</feature>
<evidence type="ECO:0000313" key="3">
    <source>
        <dbReference type="EMBL" id="KAF7182196.1"/>
    </source>
</evidence>
<feature type="compositionally biased region" description="Low complexity" evidence="1">
    <location>
        <begin position="432"/>
        <end position="448"/>
    </location>
</feature>
<protein>
    <submittedName>
        <fullName evidence="3">Uncharacterized protein</fullName>
    </submittedName>
</protein>
<dbReference type="OrthoDB" id="2359117at2759"/>
<dbReference type="EMBL" id="JACBAG010001788">
    <property type="protein sequence ID" value="KAF7182196.1"/>
    <property type="molecule type" value="Genomic_DNA"/>
</dbReference>
<dbReference type="Proteomes" id="UP000641853">
    <property type="component" value="Unassembled WGS sequence"/>
</dbReference>
<gene>
    <name evidence="2" type="ORF">CNMCM5623_003335</name>
    <name evidence="3" type="ORF">CNMCM7691_001675</name>
</gene>